<evidence type="ECO:0000313" key="3">
    <source>
        <dbReference type="Proteomes" id="UP000283003"/>
    </source>
</evidence>
<proteinExistence type="predicted"/>
<dbReference type="Proteomes" id="UP000283003">
    <property type="component" value="Unassembled WGS sequence"/>
</dbReference>
<evidence type="ECO:0000313" key="2">
    <source>
        <dbReference type="EMBL" id="RVQ68749.1"/>
    </source>
</evidence>
<dbReference type="RefSeq" id="WP_127610934.1">
    <property type="nucleotide sequence ID" value="NZ_RXOL01000001.1"/>
</dbReference>
<sequence length="136" mass="14970">MLKKIALGACLTFGLIATANGQTTNSRRTPVSLESLGGVAPLTAEDLKWTKDYPVNVQPILADWVKYNGACRGGPSDRVKQNNLEEWMSRVCSARDATVGMMRLYGYCYGREGEAGVDNEWHACTRISYGNDYLAQ</sequence>
<organism evidence="2 3">
    <name type="scientific">Croceicoccus ponticola</name>
    <dbReference type="NCBI Taxonomy" id="2217664"/>
    <lineage>
        <taxon>Bacteria</taxon>
        <taxon>Pseudomonadati</taxon>
        <taxon>Pseudomonadota</taxon>
        <taxon>Alphaproteobacteria</taxon>
        <taxon>Sphingomonadales</taxon>
        <taxon>Erythrobacteraceae</taxon>
        <taxon>Croceicoccus</taxon>
    </lineage>
</organism>
<evidence type="ECO:0000256" key="1">
    <source>
        <dbReference type="SAM" id="SignalP"/>
    </source>
</evidence>
<accession>A0A437GZI4</accession>
<feature type="signal peptide" evidence="1">
    <location>
        <begin position="1"/>
        <end position="19"/>
    </location>
</feature>
<dbReference type="OrthoDB" id="1522627at2"/>
<keyword evidence="3" id="KW-1185">Reference proteome</keyword>
<dbReference type="EMBL" id="RXOL01000001">
    <property type="protein sequence ID" value="RVQ68749.1"/>
    <property type="molecule type" value="Genomic_DNA"/>
</dbReference>
<protein>
    <submittedName>
        <fullName evidence="2">Uncharacterized protein</fullName>
    </submittedName>
</protein>
<name>A0A437GZI4_9SPHN</name>
<comment type="caution">
    <text evidence="2">The sequence shown here is derived from an EMBL/GenBank/DDBJ whole genome shotgun (WGS) entry which is preliminary data.</text>
</comment>
<keyword evidence="1" id="KW-0732">Signal</keyword>
<dbReference type="AlphaFoldDB" id="A0A437GZI4"/>
<feature type="chain" id="PRO_5019269584" evidence="1">
    <location>
        <begin position="20"/>
        <end position="136"/>
    </location>
</feature>
<gene>
    <name evidence="2" type="ORF">EKN06_00500</name>
</gene>
<reference evidence="2 3" key="1">
    <citation type="submission" date="2018-12" db="EMBL/GenBank/DDBJ databases">
        <title>Croceicoccus ponticola sp. nov., a lipolytic bacterium isolated from seawater.</title>
        <authorList>
            <person name="Yoon J.-H."/>
        </authorList>
    </citation>
    <scope>NUCLEOTIDE SEQUENCE [LARGE SCALE GENOMIC DNA]</scope>
    <source>
        <strain evidence="2 3">GM-16</strain>
    </source>
</reference>